<dbReference type="EMBL" id="QKMR01000020">
    <property type="protein sequence ID" value="PYG86527.1"/>
    <property type="molecule type" value="Genomic_DNA"/>
</dbReference>
<dbReference type="PROSITE" id="PS50943">
    <property type="entry name" value="HTH_CROC1"/>
    <property type="match status" value="1"/>
</dbReference>
<dbReference type="InterPro" id="IPR010982">
    <property type="entry name" value="Lambda_DNA-bd_dom_sf"/>
</dbReference>
<accession>A0A318XUA5</accession>
<gene>
    <name evidence="3" type="ORF">LY28_02955</name>
</gene>
<evidence type="ECO:0000259" key="2">
    <source>
        <dbReference type="PROSITE" id="PS50943"/>
    </source>
</evidence>
<protein>
    <submittedName>
        <fullName evidence="3">Transcriptional regulator with XRE-family HTH domain</fullName>
    </submittedName>
</protein>
<dbReference type="InterPro" id="IPR001387">
    <property type="entry name" value="Cro/C1-type_HTH"/>
</dbReference>
<name>A0A318XUA5_9FIRM</name>
<proteinExistence type="predicted"/>
<dbReference type="RefSeq" id="WP_110462939.1">
    <property type="nucleotide sequence ID" value="NZ_QKMR01000020.1"/>
</dbReference>
<keyword evidence="4" id="KW-1185">Reference proteome</keyword>
<dbReference type="PANTHER" id="PTHR46558:SF11">
    <property type="entry name" value="HTH-TYPE TRANSCRIPTIONAL REGULATOR XRE"/>
    <property type="match status" value="1"/>
</dbReference>
<evidence type="ECO:0000313" key="3">
    <source>
        <dbReference type="EMBL" id="PYG86527.1"/>
    </source>
</evidence>
<dbReference type="GO" id="GO:0003677">
    <property type="term" value="F:DNA binding"/>
    <property type="evidence" value="ECO:0007669"/>
    <property type="project" value="UniProtKB-KW"/>
</dbReference>
<dbReference type="AlphaFoldDB" id="A0A318XUA5"/>
<dbReference type="SMART" id="SM00530">
    <property type="entry name" value="HTH_XRE"/>
    <property type="match status" value="1"/>
</dbReference>
<dbReference type="PANTHER" id="PTHR46558">
    <property type="entry name" value="TRACRIPTIONAL REGULATORY PROTEIN-RELATED-RELATED"/>
    <property type="match status" value="1"/>
</dbReference>
<dbReference type="Pfam" id="PF01381">
    <property type="entry name" value="HTH_3"/>
    <property type="match status" value="1"/>
</dbReference>
<dbReference type="CDD" id="cd00093">
    <property type="entry name" value="HTH_XRE"/>
    <property type="match status" value="1"/>
</dbReference>
<keyword evidence="1" id="KW-0238">DNA-binding</keyword>
<feature type="domain" description="HTH cro/C1-type" evidence="2">
    <location>
        <begin position="8"/>
        <end position="62"/>
    </location>
</feature>
<evidence type="ECO:0000313" key="4">
    <source>
        <dbReference type="Proteomes" id="UP000248132"/>
    </source>
</evidence>
<dbReference type="OrthoDB" id="1766270at2"/>
<organism evidence="3 4">
    <name type="scientific">Ruminiclostridium sufflavum DSM 19573</name>
    <dbReference type="NCBI Taxonomy" id="1121337"/>
    <lineage>
        <taxon>Bacteria</taxon>
        <taxon>Bacillati</taxon>
        <taxon>Bacillota</taxon>
        <taxon>Clostridia</taxon>
        <taxon>Eubacteriales</taxon>
        <taxon>Oscillospiraceae</taxon>
        <taxon>Ruminiclostridium</taxon>
    </lineage>
</organism>
<sequence>MSVLSERIKTLRKAKKQSQNEVGKALGKSRETISKYELGEREPDPGVIVLLSKYFDVSSDYMLGITNNSENLPNNENDLFSPEMYAFETYLKNENFIPYVKLAVLMNASNIEANRFEALISDFIEQNNRQKHL</sequence>
<reference evidence="3 4" key="1">
    <citation type="submission" date="2018-06" db="EMBL/GenBank/DDBJ databases">
        <title>Genomic Encyclopedia of Type Strains, Phase I: the one thousand microbial genomes (KMG-I) project.</title>
        <authorList>
            <person name="Kyrpides N."/>
        </authorList>
    </citation>
    <scope>NUCLEOTIDE SEQUENCE [LARGE SCALE GENOMIC DNA]</scope>
    <source>
        <strain evidence="3 4">DSM 19573</strain>
    </source>
</reference>
<dbReference type="Proteomes" id="UP000248132">
    <property type="component" value="Unassembled WGS sequence"/>
</dbReference>
<dbReference type="Gene3D" id="1.10.260.40">
    <property type="entry name" value="lambda repressor-like DNA-binding domains"/>
    <property type="match status" value="1"/>
</dbReference>
<dbReference type="SUPFAM" id="SSF47413">
    <property type="entry name" value="lambda repressor-like DNA-binding domains"/>
    <property type="match status" value="1"/>
</dbReference>
<comment type="caution">
    <text evidence="3">The sequence shown here is derived from an EMBL/GenBank/DDBJ whole genome shotgun (WGS) entry which is preliminary data.</text>
</comment>
<evidence type="ECO:0000256" key="1">
    <source>
        <dbReference type="ARBA" id="ARBA00023125"/>
    </source>
</evidence>